<evidence type="ECO:0000256" key="2">
    <source>
        <dbReference type="ARBA" id="ARBA00012483"/>
    </source>
</evidence>
<feature type="region of interest" description="Disordered" evidence="7">
    <location>
        <begin position="158"/>
        <end position="239"/>
    </location>
</feature>
<evidence type="ECO:0000313" key="9">
    <source>
        <dbReference type="EnsemblPlants" id="Kaladp0059s0151.1.v1.1"/>
    </source>
</evidence>
<dbReference type="EnsemblPlants" id="Kaladp0059s0151.1.v1.1">
    <property type="protein sequence ID" value="Kaladp0059s0151.1.v1.1"/>
    <property type="gene ID" value="Kaladp0059s0151.v1.1"/>
</dbReference>
<dbReference type="SMART" id="SM00220">
    <property type="entry name" value="S_TKc"/>
    <property type="match status" value="1"/>
</dbReference>
<evidence type="ECO:0000256" key="1">
    <source>
        <dbReference type="ARBA" id="ARBA00000900"/>
    </source>
</evidence>
<feature type="domain" description="Protein kinase" evidence="8">
    <location>
        <begin position="451"/>
        <end position="714"/>
    </location>
</feature>
<dbReference type="PANTHER" id="PTHR45647">
    <property type="entry name" value="OS02G0152300 PROTEIN"/>
    <property type="match status" value="1"/>
</dbReference>
<protein>
    <recommendedName>
        <fullName evidence="2">RING-type E3 ubiquitin transferase</fullName>
        <ecNumber evidence="2">2.3.2.27</ecNumber>
    </recommendedName>
</protein>
<feature type="coiled-coil region" evidence="6">
    <location>
        <begin position="364"/>
        <end position="396"/>
    </location>
</feature>
<keyword evidence="10" id="KW-1185">Reference proteome</keyword>
<keyword evidence="3" id="KW-0547">Nucleotide-binding</keyword>
<dbReference type="Proteomes" id="UP000594263">
    <property type="component" value="Unplaced"/>
</dbReference>
<dbReference type="EC" id="2.3.2.27" evidence="2"/>
<dbReference type="Pfam" id="PF00069">
    <property type="entry name" value="Pkinase"/>
    <property type="match status" value="1"/>
</dbReference>
<comment type="catalytic activity">
    <reaction evidence="1">
        <text>S-ubiquitinyl-[E2 ubiquitin-conjugating enzyme]-L-cysteine + [acceptor protein]-L-lysine = [E2 ubiquitin-conjugating enzyme]-L-cysteine + N(6)-ubiquitinyl-[acceptor protein]-L-lysine.</text>
        <dbReference type="EC" id="2.3.2.27"/>
    </reaction>
</comment>
<dbReference type="InterPro" id="IPR006016">
    <property type="entry name" value="UspA"/>
</dbReference>
<sequence>MVPRDGEPQKTIVIAIHEGKNSQYAVKWALNHLTNHQHRCVFVHVTPPRTLNYEESGLKNTGRPPTEMEARQYFHPYHDLCSQKGIKPEEVILEGIPVSSVLLDYISSNAVSNIVVGASTRYAITRKFRNASVAKNLATKVPASCTVHIIAKGKVQSRQPAIQSTLPANPVTPLQHPQAPPNQDSLESSTVDNWSRASTVASIEHTGSEERLTDCKGDPSMDTIGSSYTPESQSSSTVSMPWDGFYNGMAPMSRTSMESVDLSIDNQSNLYHLESISCRSESSGKISYETANVSPLGSFYSIPRVSCTSSPSACSHDMETEMSNMKSSLKQTKDNRESACEAAAIVSQTATLNLCPNEKVEEPALAIKEHMEEKIAELAKLEVERQLREIADEKSRNALSVEQFEFTERTAKVKTICEGGQQKTMMDLKPENQAGYKRYSIDEIEDATDHFSEALRVGEGGYGPVFKGTLDEAAVAIKILRPDISQGPKQFQKEVDILSCMRHPHLVRLVGACPEYGCLIYEYMENGSLEDRLFRKDDTPPISWESRFRIASEISTALLSLHQAKPEPMVHRDLKPANILLDQNNVAKISDVGLARLLPAPVADGMSNYQMTNAAGTFCYIDPEYQQTGLLGVKSDVYSLGIILLQIITAKPPMGLTHLVQGAIESDSFSEILDPSISDWPVEGTMSFAKLALKCCELSKKDRPDLGSVVVPELNRIRGIGKNTGENLEDRSNLPSDSPCQFPPVKAARVQHGYRVNARKKWKKLRNKWSLLAGCTTSTKRQYVQADKKLMELSCWSCSFSNRAVVRPESGKMVSYD</sequence>
<dbReference type="GO" id="GO:0004672">
    <property type="term" value="F:protein kinase activity"/>
    <property type="evidence" value="ECO:0007669"/>
    <property type="project" value="InterPro"/>
</dbReference>
<dbReference type="GO" id="GO:0061630">
    <property type="term" value="F:ubiquitin protein ligase activity"/>
    <property type="evidence" value="ECO:0007669"/>
    <property type="project" value="UniProtKB-EC"/>
</dbReference>
<feature type="compositionally biased region" description="Polar residues" evidence="7">
    <location>
        <begin position="181"/>
        <end position="201"/>
    </location>
</feature>
<dbReference type="InterPro" id="IPR008271">
    <property type="entry name" value="Ser/Thr_kinase_AS"/>
</dbReference>
<feature type="compositionally biased region" description="Basic and acidic residues" evidence="7">
    <location>
        <begin position="206"/>
        <end position="219"/>
    </location>
</feature>
<dbReference type="Gene3D" id="1.10.510.10">
    <property type="entry name" value="Transferase(Phosphotransferase) domain 1"/>
    <property type="match status" value="1"/>
</dbReference>
<dbReference type="PROSITE" id="PS50011">
    <property type="entry name" value="PROTEIN_KINASE_DOM"/>
    <property type="match status" value="1"/>
</dbReference>
<dbReference type="SUPFAM" id="SSF56112">
    <property type="entry name" value="Protein kinase-like (PK-like)"/>
    <property type="match status" value="1"/>
</dbReference>
<evidence type="ECO:0000256" key="6">
    <source>
        <dbReference type="SAM" id="Coils"/>
    </source>
</evidence>
<keyword evidence="6" id="KW-0175">Coiled coil</keyword>
<keyword evidence="4" id="KW-0833">Ubl conjugation pathway</keyword>
<proteinExistence type="predicted"/>
<dbReference type="SUPFAM" id="SSF52402">
    <property type="entry name" value="Adenine nucleotide alpha hydrolases-like"/>
    <property type="match status" value="1"/>
</dbReference>
<dbReference type="InterPro" id="IPR014729">
    <property type="entry name" value="Rossmann-like_a/b/a_fold"/>
</dbReference>
<dbReference type="InterPro" id="IPR011009">
    <property type="entry name" value="Kinase-like_dom_sf"/>
</dbReference>
<dbReference type="PANTHER" id="PTHR45647:SF51">
    <property type="entry name" value="PROTEIN KINASE SUPERFAMILY PROTEIN"/>
    <property type="match status" value="1"/>
</dbReference>
<evidence type="ECO:0000313" key="10">
    <source>
        <dbReference type="Proteomes" id="UP000594263"/>
    </source>
</evidence>
<evidence type="ECO:0000259" key="8">
    <source>
        <dbReference type="PROSITE" id="PS50011"/>
    </source>
</evidence>
<dbReference type="Gene3D" id="3.30.200.20">
    <property type="entry name" value="Phosphorylase Kinase, domain 1"/>
    <property type="match status" value="1"/>
</dbReference>
<dbReference type="InterPro" id="IPR051348">
    <property type="entry name" value="U-box_ubiquitin_ligases"/>
</dbReference>
<organism evidence="9 10">
    <name type="scientific">Kalanchoe fedtschenkoi</name>
    <name type="common">Lavender scallops</name>
    <name type="synonym">South American air plant</name>
    <dbReference type="NCBI Taxonomy" id="63787"/>
    <lineage>
        <taxon>Eukaryota</taxon>
        <taxon>Viridiplantae</taxon>
        <taxon>Streptophyta</taxon>
        <taxon>Embryophyta</taxon>
        <taxon>Tracheophyta</taxon>
        <taxon>Spermatophyta</taxon>
        <taxon>Magnoliopsida</taxon>
        <taxon>eudicotyledons</taxon>
        <taxon>Gunneridae</taxon>
        <taxon>Pentapetalae</taxon>
        <taxon>Saxifragales</taxon>
        <taxon>Crassulaceae</taxon>
        <taxon>Kalanchoe</taxon>
    </lineage>
</organism>
<evidence type="ECO:0000256" key="4">
    <source>
        <dbReference type="ARBA" id="ARBA00022786"/>
    </source>
</evidence>
<dbReference type="GO" id="GO:0005524">
    <property type="term" value="F:ATP binding"/>
    <property type="evidence" value="ECO:0007669"/>
    <property type="project" value="UniProtKB-KW"/>
</dbReference>
<feature type="compositionally biased region" description="Polar residues" evidence="7">
    <location>
        <begin position="158"/>
        <end position="167"/>
    </location>
</feature>
<reference evidence="9" key="1">
    <citation type="submission" date="2021-01" db="UniProtKB">
        <authorList>
            <consortium name="EnsemblPlants"/>
        </authorList>
    </citation>
    <scope>IDENTIFICATION</scope>
</reference>
<dbReference type="PROSITE" id="PS00108">
    <property type="entry name" value="PROTEIN_KINASE_ST"/>
    <property type="match status" value="1"/>
</dbReference>
<keyword evidence="5" id="KW-0067">ATP-binding</keyword>
<evidence type="ECO:0000256" key="7">
    <source>
        <dbReference type="SAM" id="MobiDB-lite"/>
    </source>
</evidence>
<dbReference type="Pfam" id="PF00582">
    <property type="entry name" value="Usp"/>
    <property type="match status" value="1"/>
</dbReference>
<dbReference type="AlphaFoldDB" id="A0A7N0ZZK9"/>
<dbReference type="Gramene" id="Kaladp0059s0151.1.v1.1">
    <property type="protein sequence ID" value="Kaladp0059s0151.1.v1.1"/>
    <property type="gene ID" value="Kaladp0059s0151.v1.1"/>
</dbReference>
<evidence type="ECO:0000256" key="3">
    <source>
        <dbReference type="ARBA" id="ARBA00022741"/>
    </source>
</evidence>
<feature type="compositionally biased region" description="Low complexity" evidence="7">
    <location>
        <begin position="226"/>
        <end position="239"/>
    </location>
</feature>
<evidence type="ECO:0000256" key="5">
    <source>
        <dbReference type="ARBA" id="ARBA00022840"/>
    </source>
</evidence>
<dbReference type="FunFam" id="3.30.200.20:FF:000162">
    <property type="entry name" value="Adenine nucleotide alpha hydrolase-like domain kinase"/>
    <property type="match status" value="1"/>
</dbReference>
<dbReference type="InterPro" id="IPR000719">
    <property type="entry name" value="Prot_kinase_dom"/>
</dbReference>
<accession>A0A7N0ZZK9</accession>
<name>A0A7N0ZZK9_KALFE</name>
<dbReference type="Gene3D" id="3.40.50.620">
    <property type="entry name" value="HUPs"/>
    <property type="match status" value="1"/>
</dbReference>